<dbReference type="SUPFAM" id="SSF52317">
    <property type="entry name" value="Class I glutamine amidotransferase-like"/>
    <property type="match status" value="1"/>
</dbReference>
<feature type="domain" description="ThuA-like" evidence="1">
    <location>
        <begin position="51"/>
        <end position="277"/>
    </location>
</feature>
<dbReference type="AlphaFoldDB" id="A0A5P9NLI4"/>
<dbReference type="Proteomes" id="UP000326287">
    <property type="component" value="Chromosome"/>
</dbReference>
<evidence type="ECO:0000259" key="1">
    <source>
        <dbReference type="Pfam" id="PF06283"/>
    </source>
</evidence>
<dbReference type="InterPro" id="IPR029010">
    <property type="entry name" value="ThuA-like"/>
</dbReference>
<accession>A0A5P9NLI4</accession>
<dbReference type="InterPro" id="IPR029062">
    <property type="entry name" value="Class_I_gatase-like"/>
</dbReference>
<dbReference type="EMBL" id="CP036422">
    <property type="protein sequence ID" value="QFU75788.1"/>
    <property type="molecule type" value="Genomic_DNA"/>
</dbReference>
<organism evidence="2 3">
    <name type="scientific">Halioglobus maricola</name>
    <dbReference type="NCBI Taxonomy" id="2601894"/>
    <lineage>
        <taxon>Bacteria</taxon>
        <taxon>Pseudomonadati</taxon>
        <taxon>Pseudomonadota</taxon>
        <taxon>Gammaproteobacteria</taxon>
        <taxon>Cellvibrionales</taxon>
        <taxon>Halieaceae</taxon>
        <taxon>Halioglobus</taxon>
    </lineage>
</organism>
<dbReference type="Pfam" id="PF06283">
    <property type="entry name" value="ThuA"/>
    <property type="match status" value="1"/>
</dbReference>
<protein>
    <submittedName>
        <fullName evidence="2">ThuA domain-containing protein</fullName>
    </submittedName>
</protein>
<sequence>MVLKRILLGVLVVFIGGAAFSYYQLRSLGLIPRADYETQAPEVPAFTRPAILVHSKTNGFIHKEAIPAGKAMLQRIADENGWELYFTDNAAIHNTQDLNKFQAVVWNNVSGDVLTTEQRAALKTWIENGGGWVGLHASGGDPSYQWQWYVDELIGAQFVGHTMAPQFQDAHVLVAESMPGITAHLETPWVVPAEEWYAFASNPRDKGYEILLTLDESSYITKGETFFGQDRMEGEHPITWRHLQGEGRVFYTAIGHQAATYSIPGFQRMVSGALSWVGMPTAP</sequence>
<proteinExistence type="predicted"/>
<gene>
    <name evidence="2" type="ORF">EY643_09025</name>
</gene>
<dbReference type="PANTHER" id="PTHR40469">
    <property type="entry name" value="SECRETED GLYCOSYL HYDROLASE"/>
    <property type="match status" value="1"/>
</dbReference>
<dbReference type="KEGG" id="halc:EY643_09025"/>
<keyword evidence="3" id="KW-1185">Reference proteome</keyword>
<evidence type="ECO:0000313" key="3">
    <source>
        <dbReference type="Proteomes" id="UP000326287"/>
    </source>
</evidence>
<dbReference type="OrthoDB" id="338827at2"/>
<reference evidence="2 3" key="1">
    <citation type="submission" date="2019-02" db="EMBL/GenBank/DDBJ databases">
        <authorList>
            <person name="Li S.-H."/>
        </authorList>
    </citation>
    <scope>NUCLEOTIDE SEQUENCE [LARGE SCALE GENOMIC DNA]</scope>
    <source>
        <strain evidence="2 3">IMCC14385</strain>
    </source>
</reference>
<name>A0A5P9NLI4_9GAMM</name>
<evidence type="ECO:0000313" key="2">
    <source>
        <dbReference type="EMBL" id="QFU75788.1"/>
    </source>
</evidence>
<dbReference type="Gene3D" id="3.40.50.880">
    <property type="match status" value="1"/>
</dbReference>
<dbReference type="PANTHER" id="PTHR40469:SF2">
    <property type="entry name" value="GALACTOSE-BINDING DOMAIN-LIKE SUPERFAMILY PROTEIN"/>
    <property type="match status" value="1"/>
</dbReference>